<organism evidence="6 7">
    <name type="scientific">Auxenochlorella protothecoides</name>
    <name type="common">Green microalga</name>
    <name type="synonym">Chlorella protothecoides</name>
    <dbReference type="NCBI Taxonomy" id="3075"/>
    <lineage>
        <taxon>Eukaryota</taxon>
        <taxon>Viridiplantae</taxon>
        <taxon>Chlorophyta</taxon>
        <taxon>core chlorophytes</taxon>
        <taxon>Trebouxiophyceae</taxon>
        <taxon>Chlorellales</taxon>
        <taxon>Chlorellaceae</taxon>
        <taxon>Auxenochlorella</taxon>
    </lineage>
</organism>
<proteinExistence type="predicted"/>
<dbReference type="GO" id="GO:0005524">
    <property type="term" value="F:ATP binding"/>
    <property type="evidence" value="ECO:0007669"/>
    <property type="project" value="UniProtKB-KW"/>
</dbReference>
<dbReference type="EMBL" id="QOKY01000142">
    <property type="protein sequence ID" value="RMZ56569.1"/>
    <property type="molecule type" value="Genomic_DNA"/>
</dbReference>
<dbReference type="AlphaFoldDB" id="A0A3M7L2Y7"/>
<dbReference type="PANTHER" id="PTHR47961:SF6">
    <property type="entry name" value="DNA-DIRECTED DNA POLYMERASE"/>
    <property type="match status" value="1"/>
</dbReference>
<keyword evidence="4" id="KW-0067">ATP-binding</keyword>
<name>A0A3M7L2Y7_AUXPR</name>
<evidence type="ECO:0000256" key="1">
    <source>
        <dbReference type="ARBA" id="ARBA00022741"/>
    </source>
</evidence>
<accession>A0A3M7L2Y7</accession>
<evidence type="ECO:0000256" key="4">
    <source>
        <dbReference type="ARBA" id="ARBA00022840"/>
    </source>
</evidence>
<dbReference type="InterPro" id="IPR011545">
    <property type="entry name" value="DEAD/DEAH_box_helicase_dom"/>
</dbReference>
<keyword evidence="2" id="KW-0378">Hydrolase</keyword>
<evidence type="ECO:0000256" key="2">
    <source>
        <dbReference type="ARBA" id="ARBA00022801"/>
    </source>
</evidence>
<evidence type="ECO:0000313" key="6">
    <source>
        <dbReference type="EMBL" id="RMZ56569.1"/>
    </source>
</evidence>
<dbReference type="Gene3D" id="3.40.50.300">
    <property type="entry name" value="P-loop containing nucleotide triphosphate hydrolases"/>
    <property type="match status" value="1"/>
</dbReference>
<gene>
    <name evidence="6" type="ORF">APUTEX25_001416</name>
</gene>
<sequence>HDLRAYLPGDVAEVYLSSTMKGANLYEWQAEALALPGVLQGGNFVYSAPTSGGKSLVADVLMLRSIIASGRPAMLVLPFVSLCAEKAAHYQRLLAPLKKEVCEAYGAKLSQQMTIGPNTGIIVCTIEKANILVNRLLAAQALDTLSCLVVDELHMVGDQERGYQLELLLTKLM</sequence>
<dbReference type="InterPro" id="IPR027417">
    <property type="entry name" value="P-loop_NTPase"/>
</dbReference>
<dbReference type="InterPro" id="IPR014001">
    <property type="entry name" value="Helicase_ATP-bd"/>
</dbReference>
<dbReference type="PANTHER" id="PTHR47961">
    <property type="entry name" value="DNA POLYMERASE THETA, PUTATIVE (AFU_ORTHOLOGUE AFUA_1G05260)-RELATED"/>
    <property type="match status" value="1"/>
</dbReference>
<dbReference type="Proteomes" id="UP000279271">
    <property type="component" value="Unassembled WGS sequence"/>
</dbReference>
<dbReference type="GO" id="GO:0016787">
    <property type="term" value="F:hydrolase activity"/>
    <property type="evidence" value="ECO:0007669"/>
    <property type="project" value="UniProtKB-KW"/>
</dbReference>
<dbReference type="PROSITE" id="PS51192">
    <property type="entry name" value="HELICASE_ATP_BIND_1"/>
    <property type="match status" value="1"/>
</dbReference>
<protein>
    <recommendedName>
        <fullName evidence="5">Helicase ATP-binding domain-containing protein</fullName>
    </recommendedName>
</protein>
<evidence type="ECO:0000313" key="7">
    <source>
        <dbReference type="Proteomes" id="UP000279271"/>
    </source>
</evidence>
<evidence type="ECO:0000256" key="3">
    <source>
        <dbReference type="ARBA" id="ARBA00022806"/>
    </source>
</evidence>
<feature type="non-terminal residue" evidence="6">
    <location>
        <position position="1"/>
    </location>
</feature>
<dbReference type="Pfam" id="PF00270">
    <property type="entry name" value="DEAD"/>
    <property type="match status" value="1"/>
</dbReference>
<comment type="caution">
    <text evidence="6">The sequence shown here is derived from an EMBL/GenBank/DDBJ whole genome shotgun (WGS) entry which is preliminary data.</text>
</comment>
<reference evidence="7" key="1">
    <citation type="journal article" date="2018" name="Algal Res.">
        <title>Characterization of plant carbon substrate utilization by Auxenochlorella protothecoides.</title>
        <authorList>
            <person name="Vogler B.W."/>
            <person name="Starkenburg S.R."/>
            <person name="Sudasinghe N."/>
            <person name="Schambach J.Y."/>
            <person name="Rollin J.A."/>
            <person name="Pattathil S."/>
            <person name="Barry A.N."/>
        </authorList>
    </citation>
    <scope>NUCLEOTIDE SEQUENCE [LARGE SCALE GENOMIC DNA]</scope>
    <source>
        <strain evidence="7">UTEX 25</strain>
    </source>
</reference>
<keyword evidence="3" id="KW-0347">Helicase</keyword>
<dbReference type="GO" id="GO:0004386">
    <property type="term" value="F:helicase activity"/>
    <property type="evidence" value="ECO:0007669"/>
    <property type="project" value="UniProtKB-KW"/>
</dbReference>
<dbReference type="GO" id="GO:0003676">
    <property type="term" value="F:nucleic acid binding"/>
    <property type="evidence" value="ECO:0007669"/>
    <property type="project" value="InterPro"/>
</dbReference>
<dbReference type="InterPro" id="IPR050474">
    <property type="entry name" value="Hel308_SKI2-like"/>
</dbReference>
<keyword evidence="1" id="KW-0547">Nucleotide-binding</keyword>
<feature type="domain" description="Helicase ATP-binding" evidence="5">
    <location>
        <begin position="35"/>
        <end position="173"/>
    </location>
</feature>
<dbReference type="SUPFAM" id="SSF52540">
    <property type="entry name" value="P-loop containing nucleoside triphosphate hydrolases"/>
    <property type="match status" value="1"/>
</dbReference>
<evidence type="ECO:0000259" key="5">
    <source>
        <dbReference type="PROSITE" id="PS51192"/>
    </source>
</evidence>